<evidence type="ECO:0000313" key="6">
    <source>
        <dbReference type="Proteomes" id="UP001213681"/>
    </source>
</evidence>
<keyword evidence="1" id="KW-0489">Methyltransferase</keyword>
<dbReference type="EMBL" id="JAPVEA010000004">
    <property type="protein sequence ID" value="KAJ5455505.1"/>
    <property type="molecule type" value="Genomic_DNA"/>
</dbReference>
<dbReference type="GeneID" id="81597394"/>
<dbReference type="AlphaFoldDB" id="A0AAD6C8W4"/>
<evidence type="ECO:0000259" key="4">
    <source>
        <dbReference type="Pfam" id="PF00891"/>
    </source>
</evidence>
<dbReference type="Proteomes" id="UP001213681">
    <property type="component" value="Unassembled WGS sequence"/>
</dbReference>
<dbReference type="InterPro" id="IPR036388">
    <property type="entry name" value="WH-like_DNA-bd_sf"/>
</dbReference>
<dbReference type="Gene3D" id="1.10.10.10">
    <property type="entry name" value="Winged helix-like DNA-binding domain superfamily/Winged helix DNA-binding domain"/>
    <property type="match status" value="1"/>
</dbReference>
<dbReference type="InterPro" id="IPR029063">
    <property type="entry name" value="SAM-dependent_MTases_sf"/>
</dbReference>
<dbReference type="GO" id="GO:0044550">
    <property type="term" value="P:secondary metabolite biosynthetic process"/>
    <property type="evidence" value="ECO:0007669"/>
    <property type="project" value="UniProtKB-ARBA"/>
</dbReference>
<evidence type="ECO:0000256" key="3">
    <source>
        <dbReference type="ARBA" id="ARBA00022691"/>
    </source>
</evidence>
<comment type="caution">
    <text evidence="5">The sequence shown here is derived from an EMBL/GenBank/DDBJ whole genome shotgun (WGS) entry which is preliminary data.</text>
</comment>
<proteinExistence type="predicted"/>
<dbReference type="PANTHER" id="PTHR43712">
    <property type="entry name" value="PUTATIVE (AFU_ORTHOLOGUE AFUA_4G14580)-RELATED"/>
    <property type="match status" value="1"/>
</dbReference>
<dbReference type="InterPro" id="IPR016461">
    <property type="entry name" value="COMT-like"/>
</dbReference>
<dbReference type="PANTHER" id="PTHR43712:SF12">
    <property type="entry name" value="STERIGMATOCYSTIN 8-O-METHYLTRANSFERASE"/>
    <property type="match status" value="1"/>
</dbReference>
<dbReference type="InterPro" id="IPR001077">
    <property type="entry name" value="COMT_C"/>
</dbReference>
<evidence type="ECO:0000313" key="5">
    <source>
        <dbReference type="EMBL" id="KAJ5455505.1"/>
    </source>
</evidence>
<evidence type="ECO:0000256" key="1">
    <source>
        <dbReference type="ARBA" id="ARBA00022603"/>
    </source>
</evidence>
<dbReference type="Pfam" id="PF00891">
    <property type="entry name" value="Methyltransf_2"/>
    <property type="match status" value="1"/>
</dbReference>
<feature type="domain" description="O-methyltransferase C-terminal" evidence="4">
    <location>
        <begin position="239"/>
        <end position="421"/>
    </location>
</feature>
<reference evidence="5" key="2">
    <citation type="journal article" date="2023" name="IMA Fungus">
        <title>Comparative genomic study of the Penicillium genus elucidates a diverse pangenome and 15 lateral gene transfer events.</title>
        <authorList>
            <person name="Petersen C."/>
            <person name="Sorensen T."/>
            <person name="Nielsen M.R."/>
            <person name="Sondergaard T.E."/>
            <person name="Sorensen J.L."/>
            <person name="Fitzpatrick D.A."/>
            <person name="Frisvad J.C."/>
            <person name="Nielsen K.L."/>
        </authorList>
    </citation>
    <scope>NUCLEOTIDE SEQUENCE</scope>
    <source>
        <strain evidence="5">IBT 16125</strain>
    </source>
</reference>
<reference evidence="5" key="1">
    <citation type="submission" date="2022-12" db="EMBL/GenBank/DDBJ databases">
        <authorList>
            <person name="Petersen C."/>
        </authorList>
    </citation>
    <scope>NUCLEOTIDE SEQUENCE</scope>
    <source>
        <strain evidence="5">IBT 16125</strain>
    </source>
</reference>
<evidence type="ECO:0000256" key="2">
    <source>
        <dbReference type="ARBA" id="ARBA00022679"/>
    </source>
</evidence>
<name>A0AAD6C8W4_9EURO</name>
<gene>
    <name evidence="5" type="ORF">N7458_003769</name>
</gene>
<dbReference type="GO" id="GO:0008171">
    <property type="term" value="F:O-methyltransferase activity"/>
    <property type="evidence" value="ECO:0007669"/>
    <property type="project" value="InterPro"/>
</dbReference>
<dbReference type="SUPFAM" id="SSF53335">
    <property type="entry name" value="S-adenosyl-L-methionine-dependent methyltransferases"/>
    <property type="match status" value="1"/>
</dbReference>
<keyword evidence="6" id="KW-1185">Reference proteome</keyword>
<organism evidence="5 6">
    <name type="scientific">Penicillium daleae</name>
    <dbReference type="NCBI Taxonomy" id="63821"/>
    <lineage>
        <taxon>Eukaryota</taxon>
        <taxon>Fungi</taxon>
        <taxon>Dikarya</taxon>
        <taxon>Ascomycota</taxon>
        <taxon>Pezizomycotina</taxon>
        <taxon>Eurotiomycetes</taxon>
        <taxon>Eurotiomycetidae</taxon>
        <taxon>Eurotiales</taxon>
        <taxon>Aspergillaceae</taxon>
        <taxon>Penicillium</taxon>
    </lineage>
</organism>
<dbReference type="InterPro" id="IPR036390">
    <property type="entry name" value="WH_DNA-bd_sf"/>
</dbReference>
<keyword evidence="3" id="KW-0949">S-adenosyl-L-methionine</keyword>
<accession>A0AAD6C8W4</accession>
<dbReference type="Gene3D" id="3.40.50.150">
    <property type="entry name" value="Vaccinia Virus protein VP39"/>
    <property type="match status" value="1"/>
</dbReference>
<dbReference type="GO" id="GO:0032259">
    <property type="term" value="P:methylation"/>
    <property type="evidence" value="ECO:0007669"/>
    <property type="project" value="UniProtKB-KW"/>
</dbReference>
<dbReference type="PROSITE" id="PS51683">
    <property type="entry name" value="SAM_OMT_II"/>
    <property type="match status" value="1"/>
</dbReference>
<dbReference type="SUPFAM" id="SSF46785">
    <property type="entry name" value="Winged helix' DNA-binding domain"/>
    <property type="match status" value="1"/>
</dbReference>
<sequence>MVHPDQSLERIGTTIAGLLKSLADQLKTLNQPEPSFAADAPTSFPQDPELQRIRLELLDSLASIQHLVTGASDFWLNGSVFPNHELLTFDVLNSFKFWDAVPLNGSASYAQIAESTNLPESIVRRFLRYAFTSFVFTEAPLGSGNVVHTPASAYIARSPFMQAFLAHNLEDIRPATTVGVDALKKWFVGSVEPPEELTTCAMSLATDGGVQRDTDLWTFFNNFERDDQPKGFRAKRFAEAMQGIAQNMGNLAEAVLKLFDWESLNDATVVDLGGSAGHISVILADNYPKLNLVVQDLPVVESAFNANIGSSKHASRIQFQKHDFFNAQDFPADVFLVKSVFHDWSDKYVLQIVRNLVGVFKPGNHLLIFDFIVPEEYDEETKSMVPLPARKIVSALDLQMFVACNSKERKLKDWKDVVKQADGRFEFQAVHILPGVPFGLVDFVFRE</sequence>
<dbReference type="RefSeq" id="XP_056767878.1">
    <property type="nucleotide sequence ID" value="XM_056907151.1"/>
</dbReference>
<protein>
    <submittedName>
        <fullName evidence="5">O-methyltransferase</fullName>
    </submittedName>
</protein>
<keyword evidence="2" id="KW-0808">Transferase</keyword>